<sequence>MTGQQPDPATLFRLYIDYVGLLKHKSTARSAADPIKRKKMSAIWFPYTAIERLWCQLQELCSAGHMAGQCDKLKRLLQGALLNHLKQVKVDSEDALASAVAS</sequence>
<dbReference type="EMBL" id="JAGFBR010000785">
    <property type="protein sequence ID" value="KAH0434652.1"/>
    <property type="molecule type" value="Genomic_DNA"/>
</dbReference>
<organism evidence="1 2">
    <name type="scientific">Dendrobium chrysotoxum</name>
    <name type="common">Orchid</name>
    <dbReference type="NCBI Taxonomy" id="161865"/>
    <lineage>
        <taxon>Eukaryota</taxon>
        <taxon>Viridiplantae</taxon>
        <taxon>Streptophyta</taxon>
        <taxon>Embryophyta</taxon>
        <taxon>Tracheophyta</taxon>
        <taxon>Spermatophyta</taxon>
        <taxon>Magnoliopsida</taxon>
        <taxon>Liliopsida</taxon>
        <taxon>Asparagales</taxon>
        <taxon>Orchidaceae</taxon>
        <taxon>Epidendroideae</taxon>
        <taxon>Malaxideae</taxon>
        <taxon>Dendrobiinae</taxon>
        <taxon>Dendrobium</taxon>
    </lineage>
</organism>
<dbReference type="PANTHER" id="PTHR21286">
    <property type="entry name" value="NUCLEAR PORE COMPLEX PROTEIN NUP160"/>
    <property type="match status" value="1"/>
</dbReference>
<dbReference type="PANTHER" id="PTHR21286:SF0">
    <property type="entry name" value="NUCLEAR PORE COMPLEX PROTEIN NUP160"/>
    <property type="match status" value="1"/>
</dbReference>
<proteinExistence type="predicted"/>
<dbReference type="InterPro" id="IPR021717">
    <property type="entry name" value="Nucleoporin_Nup160"/>
</dbReference>
<dbReference type="AlphaFoldDB" id="A0AAV7FKY6"/>
<dbReference type="Proteomes" id="UP000775213">
    <property type="component" value="Unassembled WGS sequence"/>
</dbReference>
<comment type="caution">
    <text evidence="1">The sequence shown here is derived from an EMBL/GenBank/DDBJ whole genome shotgun (WGS) entry which is preliminary data.</text>
</comment>
<gene>
    <name evidence="1" type="ORF">IEQ34_026781</name>
</gene>
<reference evidence="1 2" key="1">
    <citation type="journal article" date="2021" name="Hortic Res">
        <title>Chromosome-scale assembly of the Dendrobium chrysotoxum genome enhances the understanding of orchid evolution.</title>
        <authorList>
            <person name="Zhang Y."/>
            <person name="Zhang G.Q."/>
            <person name="Zhang D."/>
            <person name="Liu X.D."/>
            <person name="Xu X.Y."/>
            <person name="Sun W.H."/>
            <person name="Yu X."/>
            <person name="Zhu X."/>
            <person name="Wang Z.W."/>
            <person name="Zhao X."/>
            <person name="Zhong W.Y."/>
            <person name="Chen H."/>
            <person name="Yin W.L."/>
            <person name="Huang T."/>
            <person name="Niu S.C."/>
            <person name="Liu Z.J."/>
        </authorList>
    </citation>
    <scope>NUCLEOTIDE SEQUENCE [LARGE SCALE GENOMIC DNA]</scope>
    <source>
        <strain evidence="1">Lindl</strain>
    </source>
</reference>
<name>A0AAV7FKY6_DENCH</name>
<dbReference type="GO" id="GO:0017056">
    <property type="term" value="F:structural constituent of nuclear pore"/>
    <property type="evidence" value="ECO:0007669"/>
    <property type="project" value="TreeGrafter"/>
</dbReference>
<protein>
    <submittedName>
        <fullName evidence="1">Uncharacterized protein</fullName>
    </submittedName>
</protein>
<accession>A0AAV7FKY6</accession>
<evidence type="ECO:0000313" key="2">
    <source>
        <dbReference type="Proteomes" id="UP000775213"/>
    </source>
</evidence>
<evidence type="ECO:0000313" key="1">
    <source>
        <dbReference type="EMBL" id="KAH0434652.1"/>
    </source>
</evidence>
<dbReference type="GO" id="GO:0005643">
    <property type="term" value="C:nuclear pore"/>
    <property type="evidence" value="ECO:0007669"/>
    <property type="project" value="UniProtKB-ARBA"/>
</dbReference>
<keyword evidence="2" id="KW-1185">Reference proteome</keyword>